<organism evidence="1 2">
    <name type="scientific">Podarcis lilfordi</name>
    <name type="common">Lilford's wall lizard</name>
    <dbReference type="NCBI Taxonomy" id="74358"/>
    <lineage>
        <taxon>Eukaryota</taxon>
        <taxon>Metazoa</taxon>
        <taxon>Chordata</taxon>
        <taxon>Craniata</taxon>
        <taxon>Vertebrata</taxon>
        <taxon>Euteleostomi</taxon>
        <taxon>Lepidosauria</taxon>
        <taxon>Squamata</taxon>
        <taxon>Bifurcata</taxon>
        <taxon>Unidentata</taxon>
        <taxon>Episquamata</taxon>
        <taxon>Laterata</taxon>
        <taxon>Lacertibaenia</taxon>
        <taxon>Lacertidae</taxon>
        <taxon>Podarcis</taxon>
    </lineage>
</organism>
<name>A0AA35P096_9SAUR</name>
<protein>
    <submittedName>
        <fullName evidence="1">Uncharacterized protein</fullName>
    </submittedName>
</protein>
<dbReference type="AlphaFoldDB" id="A0AA35P096"/>
<accession>A0AA35P096</accession>
<evidence type="ECO:0000313" key="2">
    <source>
        <dbReference type="Proteomes" id="UP001178461"/>
    </source>
</evidence>
<sequence length="199" mass="22353">MARLHSPAICSNIITKQFLYVWAAQLERCNWHQKLSDKGGKHLPAAIQIFNAKVVPKLLYGCEVWTTAISGNLDRPLHMFLRSLSGVPRCVSGAALRLEFAQPSIARRAWSRAISYTLHLLASDARIRGGFSNLILRDIHNSPWKTTINLKFRSLLNLNCKTVLNLECISPVALPLIKRNYSNLTSPAQLLVQEDRVQA</sequence>
<evidence type="ECO:0000313" key="1">
    <source>
        <dbReference type="EMBL" id="CAI5767558.1"/>
    </source>
</evidence>
<dbReference type="Proteomes" id="UP001178461">
    <property type="component" value="Chromosome 2"/>
</dbReference>
<dbReference type="EMBL" id="OX395127">
    <property type="protein sequence ID" value="CAI5767558.1"/>
    <property type="molecule type" value="Genomic_DNA"/>
</dbReference>
<keyword evidence="2" id="KW-1185">Reference proteome</keyword>
<gene>
    <name evidence="1" type="ORF">PODLI_1B004168</name>
</gene>
<proteinExistence type="predicted"/>
<reference evidence="1" key="1">
    <citation type="submission" date="2022-12" db="EMBL/GenBank/DDBJ databases">
        <authorList>
            <person name="Alioto T."/>
            <person name="Alioto T."/>
            <person name="Gomez Garrido J."/>
        </authorList>
    </citation>
    <scope>NUCLEOTIDE SEQUENCE</scope>
</reference>